<comment type="catalytic activity">
    <reaction evidence="1">
        <text>ATP + protein L-histidine = ADP + protein N-phospho-L-histidine.</text>
        <dbReference type="EC" id="2.7.13.3"/>
    </reaction>
</comment>
<name>E1Y8C0_9BACT</name>
<dbReference type="SUPFAM" id="SSF47384">
    <property type="entry name" value="Homodimeric domain of signal transducing histidine kinase"/>
    <property type="match status" value="1"/>
</dbReference>
<keyword evidence="7" id="KW-0067">ATP-binding</keyword>
<evidence type="ECO:0000256" key="6">
    <source>
        <dbReference type="ARBA" id="ARBA00022777"/>
    </source>
</evidence>
<dbReference type="Gene3D" id="3.30.565.10">
    <property type="entry name" value="Histidine kinase-like ATPase, C-terminal domain"/>
    <property type="match status" value="1"/>
</dbReference>
<dbReference type="InterPro" id="IPR004358">
    <property type="entry name" value="Sig_transdc_His_kin-like_C"/>
</dbReference>
<dbReference type="EC" id="2.7.13.3" evidence="2"/>
<dbReference type="SMART" id="SM00387">
    <property type="entry name" value="HATPase_c"/>
    <property type="match status" value="1"/>
</dbReference>
<feature type="domain" description="Histidine kinase" evidence="9">
    <location>
        <begin position="190"/>
        <end position="447"/>
    </location>
</feature>
<evidence type="ECO:0000259" key="9">
    <source>
        <dbReference type="PROSITE" id="PS50109"/>
    </source>
</evidence>
<feature type="domain" description="PAC" evidence="11">
    <location>
        <begin position="125"/>
        <end position="177"/>
    </location>
</feature>
<dbReference type="SUPFAM" id="SSF55785">
    <property type="entry name" value="PYP-like sensor domain (PAS domain)"/>
    <property type="match status" value="1"/>
</dbReference>
<keyword evidence="8" id="KW-0902">Two-component regulatory system</keyword>
<keyword evidence="5" id="KW-0547">Nucleotide-binding</keyword>
<reference evidence="12" key="1">
    <citation type="journal article" date="2011" name="Environ. Microbiol.">
        <title>Genomic insights into the metabolic potential of the polycyclic aromatic hydrocarbon degrading sulfate-reducing Deltaproteobacterium N47.</title>
        <authorList>
            <person name="Bergmann F."/>
            <person name="Selesi D."/>
            <person name="Weinmaier T."/>
            <person name="Tischler P."/>
            <person name="Rattei T."/>
            <person name="Meckenstock R.U."/>
        </authorList>
    </citation>
    <scope>NUCLEOTIDE SEQUENCE</scope>
</reference>
<dbReference type="Gene3D" id="3.30.450.20">
    <property type="entry name" value="PAS domain"/>
    <property type="match status" value="1"/>
</dbReference>
<accession>E1Y8C0</accession>
<dbReference type="PANTHER" id="PTHR43065:SF46">
    <property type="entry name" value="C4-DICARBOXYLATE TRANSPORT SENSOR PROTEIN DCTB"/>
    <property type="match status" value="1"/>
</dbReference>
<dbReference type="InterPro" id="IPR013767">
    <property type="entry name" value="PAS_fold"/>
</dbReference>
<dbReference type="Gene3D" id="1.10.287.130">
    <property type="match status" value="1"/>
</dbReference>
<dbReference type="Pfam" id="PF00989">
    <property type="entry name" value="PAS"/>
    <property type="match status" value="1"/>
</dbReference>
<evidence type="ECO:0000256" key="7">
    <source>
        <dbReference type="ARBA" id="ARBA00022840"/>
    </source>
</evidence>
<dbReference type="AlphaFoldDB" id="E1Y8C0"/>
<dbReference type="NCBIfam" id="TIGR00229">
    <property type="entry name" value="sensory_box"/>
    <property type="match status" value="1"/>
</dbReference>
<proteinExistence type="predicted"/>
<dbReference type="InterPro" id="IPR035965">
    <property type="entry name" value="PAS-like_dom_sf"/>
</dbReference>
<dbReference type="PRINTS" id="PR00344">
    <property type="entry name" value="BCTRLSENSOR"/>
</dbReference>
<protein>
    <recommendedName>
        <fullName evidence="2">histidine kinase</fullName>
        <ecNumber evidence="2">2.7.13.3</ecNumber>
    </recommendedName>
</protein>
<dbReference type="GO" id="GO:0005524">
    <property type="term" value="F:ATP binding"/>
    <property type="evidence" value="ECO:0007669"/>
    <property type="project" value="UniProtKB-KW"/>
</dbReference>
<dbReference type="InterPro" id="IPR000700">
    <property type="entry name" value="PAS-assoc_C"/>
</dbReference>
<dbReference type="PROSITE" id="PS50109">
    <property type="entry name" value="HIS_KIN"/>
    <property type="match status" value="1"/>
</dbReference>
<dbReference type="InterPro" id="IPR003661">
    <property type="entry name" value="HisK_dim/P_dom"/>
</dbReference>
<dbReference type="SMART" id="SM00091">
    <property type="entry name" value="PAS"/>
    <property type="match status" value="1"/>
</dbReference>
<evidence type="ECO:0000259" key="10">
    <source>
        <dbReference type="PROSITE" id="PS50112"/>
    </source>
</evidence>
<dbReference type="CDD" id="cd00082">
    <property type="entry name" value="HisKA"/>
    <property type="match status" value="1"/>
</dbReference>
<dbReference type="PROSITE" id="PS50112">
    <property type="entry name" value="PAS"/>
    <property type="match status" value="1"/>
</dbReference>
<dbReference type="EMBL" id="FR695864">
    <property type="protein sequence ID" value="CBX26814.1"/>
    <property type="molecule type" value="Genomic_DNA"/>
</dbReference>
<organism evidence="12">
    <name type="scientific">uncultured Desulfobacterium sp</name>
    <dbReference type="NCBI Taxonomy" id="201089"/>
    <lineage>
        <taxon>Bacteria</taxon>
        <taxon>Pseudomonadati</taxon>
        <taxon>Thermodesulfobacteriota</taxon>
        <taxon>Desulfobacteria</taxon>
        <taxon>Desulfobacterales</taxon>
        <taxon>Desulfobacteriaceae</taxon>
        <taxon>Desulfobacterium</taxon>
        <taxon>environmental samples</taxon>
    </lineage>
</organism>
<sequence>MSCKHTNVFKRKLQEMSAIDSSLQNNKYNLKFCLLKDSGFSQNTDMILQETGNRYRSFFENMEQGYYEIDLYGNFIFFNGLVCKIFGYSKDELYKVNYIRFMNKENKGIAYNAFNDVFKTEKPRIGCVFQVVRKDGLTRQVSLSICPVKNSSGNKTGFRGTVSDISGQKILEAQKRHAQKLESIGQLAAGIAHEINTPLQYTTDNTRFLLDSFAEIEIILTSYHKLLESVKLGRETQAVIRELDTLISQIDLDYLIKEIPKAIGQSLEGLDNVSKIVVALKQFSHPGTDEKICIDINKAIENTIVISRNEWKYIADVITDYDLSMPMIPCLPGEFNQVILNLIINASHAVADSIDKASGNKGIIKIKTRCNDSWAEIRISDTGPGIPEEIRERIFDPFFTTKEVGKGSGQGLAISHSVIVKKHGGSIGFETKINQGTTMIIRIPTGKGNG</sequence>
<evidence type="ECO:0000256" key="4">
    <source>
        <dbReference type="ARBA" id="ARBA00022679"/>
    </source>
</evidence>
<evidence type="ECO:0000259" key="11">
    <source>
        <dbReference type="PROSITE" id="PS50113"/>
    </source>
</evidence>
<evidence type="ECO:0000256" key="3">
    <source>
        <dbReference type="ARBA" id="ARBA00022553"/>
    </source>
</evidence>
<evidence type="ECO:0000256" key="2">
    <source>
        <dbReference type="ARBA" id="ARBA00012438"/>
    </source>
</evidence>
<gene>
    <name evidence="12" type="ORF">N47_A08430</name>
</gene>
<dbReference type="InterPro" id="IPR003594">
    <property type="entry name" value="HATPase_dom"/>
</dbReference>
<dbReference type="PANTHER" id="PTHR43065">
    <property type="entry name" value="SENSOR HISTIDINE KINASE"/>
    <property type="match status" value="1"/>
</dbReference>
<evidence type="ECO:0000256" key="8">
    <source>
        <dbReference type="ARBA" id="ARBA00023012"/>
    </source>
</evidence>
<evidence type="ECO:0000256" key="5">
    <source>
        <dbReference type="ARBA" id="ARBA00022741"/>
    </source>
</evidence>
<keyword evidence="3" id="KW-0597">Phosphoprotein</keyword>
<dbReference type="PROSITE" id="PS50113">
    <property type="entry name" value="PAC"/>
    <property type="match status" value="1"/>
</dbReference>
<keyword evidence="4" id="KW-0808">Transferase</keyword>
<keyword evidence="6" id="KW-0418">Kinase</keyword>
<dbReference type="Pfam" id="PF02518">
    <property type="entry name" value="HATPase_c"/>
    <property type="match status" value="1"/>
</dbReference>
<dbReference type="InterPro" id="IPR036097">
    <property type="entry name" value="HisK_dim/P_sf"/>
</dbReference>
<dbReference type="GO" id="GO:0000155">
    <property type="term" value="F:phosphorelay sensor kinase activity"/>
    <property type="evidence" value="ECO:0007669"/>
    <property type="project" value="InterPro"/>
</dbReference>
<dbReference type="CDD" id="cd00130">
    <property type="entry name" value="PAS"/>
    <property type="match status" value="1"/>
</dbReference>
<feature type="domain" description="PAS" evidence="10">
    <location>
        <begin position="51"/>
        <end position="121"/>
    </location>
</feature>
<evidence type="ECO:0000313" key="12">
    <source>
        <dbReference type="EMBL" id="CBX26814.1"/>
    </source>
</evidence>
<dbReference type="InterPro" id="IPR005467">
    <property type="entry name" value="His_kinase_dom"/>
</dbReference>
<dbReference type="GO" id="GO:0006355">
    <property type="term" value="P:regulation of DNA-templated transcription"/>
    <property type="evidence" value="ECO:0007669"/>
    <property type="project" value="InterPro"/>
</dbReference>
<dbReference type="InterPro" id="IPR036890">
    <property type="entry name" value="HATPase_C_sf"/>
</dbReference>
<evidence type="ECO:0000256" key="1">
    <source>
        <dbReference type="ARBA" id="ARBA00000085"/>
    </source>
</evidence>
<dbReference type="SUPFAM" id="SSF55874">
    <property type="entry name" value="ATPase domain of HSP90 chaperone/DNA topoisomerase II/histidine kinase"/>
    <property type="match status" value="1"/>
</dbReference>
<dbReference type="InterPro" id="IPR000014">
    <property type="entry name" value="PAS"/>
</dbReference>